<sequence>MENTGYVALSRAAMLERATDVTANNIANANTIGFRAAAPLFESLMVRGGMDGDLKSMAYSIETATVSNLSPGGVFRTDNPLDVALPGDGWLAYLTPEGQTALGRDGQLALSDQGDLVTAGGDLVLDLGGAPITLPPDEAGLTIAKDGTITADDGAVLAQIGIFEQPGIAGWQHLRGSLLVPRDENVELMPALEPNLLQGHLEQSNVNPIEQMTLLISQQRAYERSMNMATISDDLRKQTLSRLGPNT</sequence>
<dbReference type="InterPro" id="IPR037925">
    <property type="entry name" value="FlgE/F/G-like"/>
</dbReference>
<keyword evidence="8" id="KW-0966">Cell projection</keyword>
<reference evidence="9" key="1">
    <citation type="journal article" date="2019" name="Int. J. Syst. Evol. Microbiol.">
        <title>The Global Catalogue of Microorganisms (GCM) 10K type strain sequencing project: providing services to taxonomists for standard genome sequencing and annotation.</title>
        <authorList>
            <consortium name="The Broad Institute Genomics Platform"/>
            <consortium name="The Broad Institute Genome Sequencing Center for Infectious Disease"/>
            <person name="Wu L."/>
            <person name="Ma J."/>
        </authorList>
    </citation>
    <scope>NUCLEOTIDE SEQUENCE [LARGE SCALE GENOMIC DNA]</scope>
    <source>
        <strain evidence="9">CGMCC 1.12478</strain>
    </source>
</reference>
<evidence type="ECO:0000256" key="1">
    <source>
        <dbReference type="ARBA" id="ARBA00004117"/>
    </source>
</evidence>
<dbReference type="InterPro" id="IPR010930">
    <property type="entry name" value="Flg_bb/hook_C_dom"/>
</dbReference>
<dbReference type="NCBIfam" id="TIGR03506">
    <property type="entry name" value="FlgEFG_subfam"/>
    <property type="match status" value="1"/>
</dbReference>
<evidence type="ECO:0000313" key="9">
    <source>
        <dbReference type="Proteomes" id="UP000645462"/>
    </source>
</evidence>
<name>A0ABQ1KTY6_9RHOB</name>
<comment type="subcellular location">
    <subcellularLocation>
        <location evidence="1 4">Bacterial flagellum basal body</location>
    </subcellularLocation>
</comment>
<dbReference type="EMBL" id="BMFC01000007">
    <property type="protein sequence ID" value="GGC09989.1"/>
    <property type="molecule type" value="Genomic_DNA"/>
</dbReference>
<dbReference type="Pfam" id="PF00460">
    <property type="entry name" value="Flg_bb_rod"/>
    <property type="match status" value="1"/>
</dbReference>
<proteinExistence type="inferred from homology"/>
<evidence type="ECO:0000259" key="6">
    <source>
        <dbReference type="Pfam" id="PF06429"/>
    </source>
</evidence>
<dbReference type="Proteomes" id="UP000645462">
    <property type="component" value="Unassembled WGS sequence"/>
</dbReference>
<dbReference type="InterPro" id="IPR053967">
    <property type="entry name" value="LlgE_F_G-like_D1"/>
</dbReference>
<comment type="caution">
    <text evidence="8">The sequence shown here is derived from an EMBL/GenBank/DDBJ whole genome shotgun (WGS) entry which is preliminary data.</text>
</comment>
<dbReference type="Pfam" id="PF22692">
    <property type="entry name" value="LlgE_F_G_D1"/>
    <property type="match status" value="1"/>
</dbReference>
<dbReference type="InterPro" id="IPR019776">
    <property type="entry name" value="Flagellar_basal_body_rod_CS"/>
</dbReference>
<feature type="domain" description="Flagellar hook protein FlgE/F/G-like D1" evidence="7">
    <location>
        <begin position="84"/>
        <end position="151"/>
    </location>
</feature>
<evidence type="ECO:0000259" key="5">
    <source>
        <dbReference type="Pfam" id="PF00460"/>
    </source>
</evidence>
<dbReference type="SUPFAM" id="SSF117143">
    <property type="entry name" value="Flagellar hook protein flgE"/>
    <property type="match status" value="1"/>
</dbReference>
<comment type="similarity">
    <text evidence="2 4">Belongs to the flagella basal body rod proteins family.</text>
</comment>
<evidence type="ECO:0000259" key="7">
    <source>
        <dbReference type="Pfam" id="PF22692"/>
    </source>
</evidence>
<organism evidence="8 9">
    <name type="scientific">Marivita lacus</name>
    <dbReference type="NCBI Taxonomy" id="1323742"/>
    <lineage>
        <taxon>Bacteria</taxon>
        <taxon>Pseudomonadati</taxon>
        <taxon>Pseudomonadota</taxon>
        <taxon>Alphaproteobacteria</taxon>
        <taxon>Rhodobacterales</taxon>
        <taxon>Roseobacteraceae</taxon>
        <taxon>Marivita</taxon>
    </lineage>
</organism>
<dbReference type="InterPro" id="IPR001444">
    <property type="entry name" value="Flag_bb_rod_N"/>
</dbReference>
<dbReference type="PROSITE" id="PS00588">
    <property type="entry name" value="FLAGELLA_BB_ROD"/>
    <property type="match status" value="1"/>
</dbReference>
<dbReference type="InterPro" id="IPR020013">
    <property type="entry name" value="Flagellar_FlgE/F/G"/>
</dbReference>
<accession>A0ABQ1KTY6</accession>
<dbReference type="PANTHER" id="PTHR30435:SF19">
    <property type="entry name" value="FLAGELLAR BASAL-BODY ROD PROTEIN FLGG"/>
    <property type="match status" value="1"/>
</dbReference>
<evidence type="ECO:0000256" key="4">
    <source>
        <dbReference type="RuleBase" id="RU362116"/>
    </source>
</evidence>
<evidence type="ECO:0000256" key="3">
    <source>
        <dbReference type="ARBA" id="ARBA00023143"/>
    </source>
</evidence>
<feature type="domain" description="Flagellar basal-body/hook protein C-terminal" evidence="6">
    <location>
        <begin position="198"/>
        <end position="241"/>
    </location>
</feature>
<gene>
    <name evidence="8" type="primary">flgF</name>
    <name evidence="8" type="ORF">GCM10011363_28290</name>
</gene>
<dbReference type="RefSeq" id="WP_188482705.1">
    <property type="nucleotide sequence ID" value="NZ_BMFC01000007.1"/>
</dbReference>
<protein>
    <submittedName>
        <fullName evidence="8">Flagellar basal-body rod protein FlgF</fullName>
    </submittedName>
</protein>
<keyword evidence="9" id="KW-1185">Reference proteome</keyword>
<keyword evidence="8" id="KW-0969">Cilium</keyword>
<dbReference type="PANTHER" id="PTHR30435">
    <property type="entry name" value="FLAGELLAR PROTEIN"/>
    <property type="match status" value="1"/>
</dbReference>
<evidence type="ECO:0000313" key="8">
    <source>
        <dbReference type="EMBL" id="GGC09989.1"/>
    </source>
</evidence>
<keyword evidence="3 4" id="KW-0975">Bacterial flagellum</keyword>
<evidence type="ECO:0000256" key="2">
    <source>
        <dbReference type="ARBA" id="ARBA00009677"/>
    </source>
</evidence>
<feature type="domain" description="Flagellar basal body rod protein N-terminal" evidence="5">
    <location>
        <begin position="6"/>
        <end position="35"/>
    </location>
</feature>
<dbReference type="Pfam" id="PF06429">
    <property type="entry name" value="Flg_bbr_C"/>
    <property type="match status" value="1"/>
</dbReference>
<keyword evidence="8" id="KW-0282">Flagellum</keyword>